<dbReference type="Gene3D" id="3.40.50.2060">
    <property type="match status" value="1"/>
</dbReference>
<dbReference type="Gene3D" id="1.25.40.60">
    <property type="match status" value="1"/>
</dbReference>
<name>A0A1B2JB86_PICPA</name>
<dbReference type="InterPro" id="IPR043127">
    <property type="entry name" value="Sec-1-like_dom3a"/>
</dbReference>
<reference evidence="3 4" key="1">
    <citation type="submission" date="2016-02" db="EMBL/GenBank/DDBJ databases">
        <title>Comparative genomic and transcriptomic foundation for Pichia pastoris.</title>
        <authorList>
            <person name="Love K.R."/>
            <person name="Shah K.A."/>
            <person name="Whittaker C.A."/>
            <person name="Wu J."/>
            <person name="Bartlett M.C."/>
            <person name="Ma D."/>
            <person name="Leeson R.L."/>
            <person name="Priest M."/>
            <person name="Young S.K."/>
            <person name="Love J.C."/>
        </authorList>
    </citation>
    <scope>NUCLEOTIDE SEQUENCE [LARGE SCALE GENOMIC DNA]</scope>
    <source>
        <strain evidence="3 4">ATCC 28485</strain>
    </source>
</reference>
<dbReference type="InterPro" id="IPR001619">
    <property type="entry name" value="Sec1-like"/>
</dbReference>
<dbReference type="PANTHER" id="PTHR11679">
    <property type="entry name" value="VESICLE PROTEIN SORTING-ASSOCIATED"/>
    <property type="match status" value="1"/>
</dbReference>
<accession>A0A1B2JB86</accession>
<dbReference type="Proteomes" id="UP000094565">
    <property type="component" value="Chromosome 2"/>
</dbReference>
<dbReference type="EMBL" id="CP014585">
    <property type="protein sequence ID" value="ANZ75058.1"/>
    <property type="molecule type" value="Genomic_DNA"/>
</dbReference>
<protein>
    <submittedName>
        <fullName evidence="3">BA75_03184T0</fullName>
    </submittedName>
</protein>
<dbReference type="GO" id="GO:0016192">
    <property type="term" value="P:vesicle-mediated transport"/>
    <property type="evidence" value="ECO:0007669"/>
    <property type="project" value="InterPro"/>
</dbReference>
<feature type="compositionally biased region" description="Basic residues" evidence="2">
    <location>
        <begin position="675"/>
        <end position="687"/>
    </location>
</feature>
<evidence type="ECO:0000256" key="1">
    <source>
        <dbReference type="ARBA" id="ARBA00009884"/>
    </source>
</evidence>
<gene>
    <name evidence="3" type="ORF">ATY40_BA7503184</name>
</gene>
<dbReference type="PIRSF" id="PIRSF005715">
    <property type="entry name" value="VPS45_Sec1"/>
    <property type="match status" value="1"/>
</dbReference>
<dbReference type="InterPro" id="IPR036045">
    <property type="entry name" value="Sec1-like_sf"/>
</dbReference>
<dbReference type="OrthoDB" id="2228at2759"/>
<dbReference type="AlphaFoldDB" id="A0A1B2JB86"/>
<feature type="compositionally biased region" description="Low complexity" evidence="2">
    <location>
        <begin position="654"/>
        <end position="665"/>
    </location>
</feature>
<dbReference type="Gene3D" id="3.90.830.10">
    <property type="entry name" value="Syntaxin Binding Protein 1, Chain A, domain 2"/>
    <property type="match status" value="1"/>
</dbReference>
<evidence type="ECO:0000313" key="3">
    <source>
        <dbReference type="EMBL" id="ANZ75058.1"/>
    </source>
</evidence>
<keyword evidence="4" id="KW-1185">Reference proteome</keyword>
<sequence length="687" mass="78192">MMASDLIKLQRDYLLNLIGSVETSNGLKCLVLDANSERLVNSLIDSNTLLRYVTTVERIDKKRKIRLSMEGVYLIGPTKFSVNCLLADFQINPTRYKKAHLLFLSPLARELTNLILGNKQLEANTVTRKTVDFTLLPLEGHVFLSDAPDSLPTLYNENCLDLIRYQVSRAVQSLMNLCIITGEYPLVRYYSPQNPINKSSVLPRMIAQEFQKTLDDYCRIKQDFPGDNPRPRSIFIVTDRTMDLLAPLMHDFTYEAMCFDLLEFAENVDGDYPNTYRYSVENENGELLDREASLKPPIDDYWEELRNMHILDASNQLDAKLNKLISNNPMMVDRDKASGTRDFLFIVAHLHGFDEERRKIMLHKKLTEELLVINNDRHLAECADFEQNCAACGVSYDGEKIKDMASFLLSWISLDYFTTSDKIRLILIYAIYRGGLIRTDVSKLVKFAGLASAEEHVMTLFENFSLLGFQLLKAHPKDKGFKKQFWHKIDSNAVLNTSRYRPAIQAIVELASKGTLDEAVFPYIKDKPLEVNETNPDSATSLKNPRYRAAWSRKGSTYSPPKQRIVVYSAGGITYSEMKAGYDAGCSLNKDVFIGSDEVITPRMFVNNVIDLTSDRASLSLFYDRKRAAGESAPKVLFEQESHHRPSIGGPVESSASLASTASQSHEPLTNDKEKHRKRDKLKKFWK</sequence>
<dbReference type="InterPro" id="IPR043154">
    <property type="entry name" value="Sec-1-like_dom1"/>
</dbReference>
<dbReference type="SUPFAM" id="SSF56815">
    <property type="entry name" value="Sec1/munc18-like (SM) proteins"/>
    <property type="match status" value="1"/>
</dbReference>
<organism evidence="3 4">
    <name type="scientific">Komagataella pastoris</name>
    <name type="common">Yeast</name>
    <name type="synonym">Pichia pastoris</name>
    <dbReference type="NCBI Taxonomy" id="4922"/>
    <lineage>
        <taxon>Eukaryota</taxon>
        <taxon>Fungi</taxon>
        <taxon>Dikarya</taxon>
        <taxon>Ascomycota</taxon>
        <taxon>Saccharomycotina</taxon>
        <taxon>Pichiomycetes</taxon>
        <taxon>Pichiales</taxon>
        <taxon>Pichiaceae</taxon>
        <taxon>Komagataella</taxon>
    </lineage>
</organism>
<evidence type="ECO:0000256" key="2">
    <source>
        <dbReference type="SAM" id="MobiDB-lite"/>
    </source>
</evidence>
<evidence type="ECO:0000313" key="4">
    <source>
        <dbReference type="Proteomes" id="UP000094565"/>
    </source>
</evidence>
<comment type="similarity">
    <text evidence="1">Belongs to the STXBP/unc-18/SEC1 family.</text>
</comment>
<proteinExistence type="inferred from homology"/>
<feature type="region of interest" description="Disordered" evidence="2">
    <location>
        <begin position="641"/>
        <end position="687"/>
    </location>
</feature>
<dbReference type="Pfam" id="PF00995">
    <property type="entry name" value="Sec1"/>
    <property type="match status" value="1"/>
</dbReference>
<dbReference type="Gene3D" id="3.40.50.1910">
    <property type="match status" value="1"/>
</dbReference>
<dbReference type="InterPro" id="IPR027482">
    <property type="entry name" value="Sec1-like_dom2"/>
</dbReference>